<evidence type="ECO:0000313" key="3">
    <source>
        <dbReference type="EMBL" id="CCE87230.1"/>
    </source>
</evidence>
<protein>
    <submittedName>
        <fullName evidence="3">Piso0_005773 protein</fullName>
    </submittedName>
</protein>
<keyword evidence="1" id="KW-0472">Membrane</keyword>
<dbReference type="OMA" id="QYWTSED"/>
<dbReference type="SUPFAM" id="SSF53474">
    <property type="entry name" value="alpha/beta-Hydrolases"/>
    <property type="match status" value="1"/>
</dbReference>
<sequence length="304" mass="34210">MVDMSFLSFPKAFLVVKAFSQVALSAGVLVLLGLYAYQNNLIYPAGLDDGHGYCSTPDEYDMDDYELVKLMTEDGEELQCYSIKQDPNSPNYSNKTVLILSPNAGNIGHALPIVSIFYKQFGYNVFIYSYRGYGRSTGKPSEKGLKIDAQRVMKFLTTEDKQYQNSSIILYGRSLGGAVAIHIGAFMSSCVEGVILDNTFLSIRKTVPHIFPVLKYFTTFVHQKWDSEKIIGNIPPDIPVLFLSARKDEIVPPSHMDQLFALSKSEDKTLHKFEDSQHNDTVIQVGYWDIVHEFIKNKVNPVGY</sequence>
<accession>G8XZX1</accession>
<dbReference type="PANTHER" id="PTHR12277:SF81">
    <property type="entry name" value="PROTEIN ABHD13"/>
    <property type="match status" value="1"/>
</dbReference>
<dbReference type="GO" id="GO:0016020">
    <property type="term" value="C:membrane"/>
    <property type="evidence" value="ECO:0007669"/>
    <property type="project" value="TreeGrafter"/>
</dbReference>
<dbReference type="Proteomes" id="UP000005222">
    <property type="component" value="Chromosome N"/>
</dbReference>
<dbReference type="FunCoup" id="G8XZX1">
    <property type="interactions" value="1047"/>
</dbReference>
<gene>
    <name evidence="3" type="primary">Piso0_005773</name>
    <name evidence="3" type="ORF">GNLVRS01_PISO0N22277g</name>
</gene>
<feature type="transmembrane region" description="Helical" evidence="1">
    <location>
        <begin position="12"/>
        <end position="37"/>
    </location>
</feature>
<dbReference type="HOGENOM" id="CLU_029375_2_0_1"/>
<keyword evidence="4" id="KW-1185">Reference proteome</keyword>
<dbReference type="InterPro" id="IPR029058">
    <property type="entry name" value="AB_hydrolase_fold"/>
</dbReference>
<evidence type="ECO:0000313" key="4">
    <source>
        <dbReference type="Proteomes" id="UP000005222"/>
    </source>
</evidence>
<dbReference type="EMBL" id="FO082046">
    <property type="protein sequence ID" value="CCE87230.1"/>
    <property type="molecule type" value="Genomic_DNA"/>
</dbReference>
<dbReference type="Gene3D" id="3.40.50.1820">
    <property type="entry name" value="alpha/beta hydrolase"/>
    <property type="match status" value="1"/>
</dbReference>
<reference evidence="3 4" key="1">
    <citation type="journal article" date="2012" name="G3 (Bethesda)">
        <title>Pichia sorbitophila, an interspecies yeast hybrid reveals early steps of genome resolution following polyploidization.</title>
        <authorList>
            <person name="Leh Louis V."/>
            <person name="Despons L."/>
            <person name="Friedrich A."/>
            <person name="Martin T."/>
            <person name="Durrens P."/>
            <person name="Casaregola S."/>
            <person name="Neuveglise C."/>
            <person name="Fairhead C."/>
            <person name="Marck C."/>
            <person name="Cruz J.A."/>
            <person name="Straub M.L."/>
            <person name="Kugler V."/>
            <person name="Sacerdot C."/>
            <person name="Uzunov Z."/>
            <person name="Thierry A."/>
            <person name="Weiss S."/>
            <person name="Bleykasten C."/>
            <person name="De Montigny J."/>
            <person name="Jacques N."/>
            <person name="Jung P."/>
            <person name="Lemaire M."/>
            <person name="Mallet S."/>
            <person name="Morel G."/>
            <person name="Richard G.F."/>
            <person name="Sarkar A."/>
            <person name="Savel G."/>
            <person name="Schacherer J."/>
            <person name="Seret M.L."/>
            <person name="Talla E."/>
            <person name="Samson G."/>
            <person name="Jubin C."/>
            <person name="Poulain J."/>
            <person name="Vacherie B."/>
            <person name="Barbe V."/>
            <person name="Pelletier E."/>
            <person name="Sherman D.J."/>
            <person name="Westhof E."/>
            <person name="Weissenbach J."/>
            <person name="Baret P.V."/>
            <person name="Wincker P."/>
            <person name="Gaillardin C."/>
            <person name="Dujon B."/>
            <person name="Souciet J.L."/>
        </authorList>
    </citation>
    <scope>NUCLEOTIDE SEQUENCE [LARGE SCALE GENOMIC DNA]</scope>
    <source>
        <strain evidence="4">ATCC MYA-4447 / BCRC 22081 / CBS 7064 / NBRC 10061 / NRRL Y-12695</strain>
    </source>
</reference>
<dbReference type="PANTHER" id="PTHR12277">
    <property type="entry name" value="ALPHA/BETA HYDROLASE DOMAIN-CONTAINING PROTEIN"/>
    <property type="match status" value="1"/>
</dbReference>
<dbReference type="AlphaFoldDB" id="G8XZX1"/>
<proteinExistence type="predicted"/>
<dbReference type="eggNOG" id="KOG4391">
    <property type="taxonomic scope" value="Eukaryota"/>
</dbReference>
<keyword evidence="1" id="KW-1133">Transmembrane helix</keyword>
<name>G8XZX1_PICSO</name>
<dbReference type="GO" id="GO:0008474">
    <property type="term" value="F:palmitoyl-(protein) hydrolase activity"/>
    <property type="evidence" value="ECO:0007669"/>
    <property type="project" value="TreeGrafter"/>
</dbReference>
<feature type="domain" description="Serine aminopeptidase S33" evidence="2">
    <location>
        <begin position="120"/>
        <end position="225"/>
    </location>
</feature>
<dbReference type="InParanoid" id="G8XZX1"/>
<dbReference type="OrthoDB" id="10249433at2759"/>
<dbReference type="Pfam" id="PF12146">
    <property type="entry name" value="Hydrolase_4"/>
    <property type="match status" value="1"/>
</dbReference>
<evidence type="ECO:0000256" key="1">
    <source>
        <dbReference type="SAM" id="Phobius"/>
    </source>
</evidence>
<dbReference type="STRING" id="559304.G8XZX1"/>
<keyword evidence="1" id="KW-0812">Transmembrane</keyword>
<evidence type="ECO:0000259" key="2">
    <source>
        <dbReference type="Pfam" id="PF12146"/>
    </source>
</evidence>
<dbReference type="InterPro" id="IPR022742">
    <property type="entry name" value="Hydrolase_4"/>
</dbReference>
<organism evidence="3 4">
    <name type="scientific">Pichia sorbitophila (strain ATCC MYA-4447 / BCRC 22081 / CBS 7064 / NBRC 10061 / NRRL Y-12695)</name>
    <name type="common">Hybrid yeast</name>
    <dbReference type="NCBI Taxonomy" id="559304"/>
    <lineage>
        <taxon>Eukaryota</taxon>
        <taxon>Fungi</taxon>
        <taxon>Dikarya</taxon>
        <taxon>Ascomycota</taxon>
        <taxon>Saccharomycotina</taxon>
        <taxon>Pichiomycetes</taxon>
        <taxon>Debaryomycetaceae</taxon>
        <taxon>Millerozyma</taxon>
    </lineage>
</organism>